<feature type="transmembrane region" description="Helical" evidence="1">
    <location>
        <begin position="448"/>
        <end position="470"/>
    </location>
</feature>
<dbReference type="PANTHER" id="PTHR23028">
    <property type="entry name" value="ACETYLTRANSFERASE"/>
    <property type="match status" value="1"/>
</dbReference>
<feature type="domain" description="Acyltransferase 3" evidence="2">
    <location>
        <begin position="357"/>
        <end position="494"/>
    </location>
</feature>
<protein>
    <recommendedName>
        <fullName evidence="2">Acyltransferase 3 domain-containing protein</fullName>
    </recommendedName>
</protein>
<gene>
    <name evidence="3" type="ORF">SLS56_011661</name>
</gene>
<keyword evidence="4" id="KW-1185">Reference proteome</keyword>
<dbReference type="Proteomes" id="UP001521116">
    <property type="component" value="Unassembled WGS sequence"/>
</dbReference>
<evidence type="ECO:0000313" key="3">
    <source>
        <dbReference type="EMBL" id="KAL1615839.1"/>
    </source>
</evidence>
<keyword evidence="1" id="KW-0472">Membrane</keyword>
<feature type="transmembrane region" description="Helical" evidence="1">
    <location>
        <begin position="409"/>
        <end position="428"/>
    </location>
</feature>
<keyword evidence="1" id="KW-1133">Transmembrane helix</keyword>
<sequence>MVISDRLRTNAAILALQSLTKRFLWTCVPSFLQSPLSAASTPAAPLTTARAAAARPGRTPYLDGLRGVAALCVVLCHLIWTYHGWIEYGWGDGPSNRRIIQLPPLRLAYAGHAMVSLFFVVGGYVSSARAIRLARSRQHEKVYLALTSSLFRRAIRLYAPALAATFITMWTIRLGLWEPARQYVAMPYMFMPDNHHVRLPSLGEQLEDWWGHAMGLTNVWSYYNHSFWQPYYNPYDPHLWTVPMEMRGSLVVMLALLALLRCRVRWRFVLMALIVVFCVYWDRWECMEFVVGAMLAEGHMIVAEAGASTEEYGNTGQVDGQDLCRSRSNEGAETTDSLLEKPAWDVLTVSPLQVVTRWTSQGIRRCLRIALFVLALYVFSAPNHRYEFATGYGIFPYLVPRSISDPKRFIHGIGSALLIMSVSCTPALQRMFDHAVPQYLGKISYALYICHGPVIHMVGMYLTPAIWSVVGYETMTSWLFGFLVGSSVVMVVVFWAADLFWRVVDMRCVAFARWFEGICFEKSE</sequence>
<dbReference type="InterPro" id="IPR002656">
    <property type="entry name" value="Acyl_transf_3_dom"/>
</dbReference>
<feature type="transmembrane region" description="Helical" evidence="1">
    <location>
        <begin position="366"/>
        <end position="382"/>
    </location>
</feature>
<reference evidence="3 4" key="1">
    <citation type="submission" date="2024-02" db="EMBL/GenBank/DDBJ databases">
        <title>De novo assembly and annotation of 12 fungi associated with fruit tree decline syndrome in Ontario, Canada.</title>
        <authorList>
            <person name="Sulman M."/>
            <person name="Ellouze W."/>
            <person name="Ilyukhin E."/>
        </authorList>
    </citation>
    <scope>NUCLEOTIDE SEQUENCE [LARGE SCALE GENOMIC DNA]</scope>
    <source>
        <strain evidence="3 4">M1-105</strain>
    </source>
</reference>
<keyword evidence="1" id="KW-0812">Transmembrane</keyword>
<evidence type="ECO:0000256" key="1">
    <source>
        <dbReference type="SAM" id="Phobius"/>
    </source>
</evidence>
<dbReference type="EMBL" id="JAJVDC020000292">
    <property type="protein sequence ID" value="KAL1615839.1"/>
    <property type="molecule type" value="Genomic_DNA"/>
</dbReference>
<dbReference type="InterPro" id="IPR050879">
    <property type="entry name" value="Acyltransferase_3"/>
</dbReference>
<accession>A0ABR3SBC9</accession>
<feature type="domain" description="Acyltransferase 3" evidence="2">
    <location>
        <begin position="60"/>
        <end position="290"/>
    </location>
</feature>
<comment type="caution">
    <text evidence="3">The sequence shown here is derived from an EMBL/GenBank/DDBJ whole genome shotgun (WGS) entry which is preliminary data.</text>
</comment>
<feature type="transmembrane region" description="Helical" evidence="1">
    <location>
        <begin position="476"/>
        <end position="497"/>
    </location>
</feature>
<feature type="transmembrane region" description="Helical" evidence="1">
    <location>
        <begin position="157"/>
        <end position="176"/>
    </location>
</feature>
<dbReference type="Pfam" id="PF01757">
    <property type="entry name" value="Acyl_transf_3"/>
    <property type="match status" value="2"/>
</dbReference>
<feature type="transmembrane region" description="Helical" evidence="1">
    <location>
        <begin position="65"/>
        <end position="86"/>
    </location>
</feature>
<proteinExistence type="predicted"/>
<feature type="transmembrane region" description="Helical" evidence="1">
    <location>
        <begin position="106"/>
        <end position="127"/>
    </location>
</feature>
<dbReference type="PANTHER" id="PTHR23028:SF134">
    <property type="entry name" value="PUTATIVE (AFU_ORTHOLOGUE AFUA_4G08520)-RELATED"/>
    <property type="match status" value="1"/>
</dbReference>
<evidence type="ECO:0000259" key="2">
    <source>
        <dbReference type="Pfam" id="PF01757"/>
    </source>
</evidence>
<feature type="transmembrane region" description="Helical" evidence="1">
    <location>
        <begin position="246"/>
        <end position="264"/>
    </location>
</feature>
<name>A0ABR3SBC9_9PEZI</name>
<evidence type="ECO:0000313" key="4">
    <source>
        <dbReference type="Proteomes" id="UP001521116"/>
    </source>
</evidence>
<organism evidence="3 4">
    <name type="scientific">Neofusicoccum ribis</name>
    <dbReference type="NCBI Taxonomy" id="45134"/>
    <lineage>
        <taxon>Eukaryota</taxon>
        <taxon>Fungi</taxon>
        <taxon>Dikarya</taxon>
        <taxon>Ascomycota</taxon>
        <taxon>Pezizomycotina</taxon>
        <taxon>Dothideomycetes</taxon>
        <taxon>Dothideomycetes incertae sedis</taxon>
        <taxon>Botryosphaeriales</taxon>
        <taxon>Botryosphaeriaceae</taxon>
        <taxon>Neofusicoccum</taxon>
    </lineage>
</organism>